<organism evidence="1">
    <name type="scientific">marine sediment metagenome</name>
    <dbReference type="NCBI Taxonomy" id="412755"/>
    <lineage>
        <taxon>unclassified sequences</taxon>
        <taxon>metagenomes</taxon>
        <taxon>ecological metagenomes</taxon>
    </lineage>
</organism>
<gene>
    <name evidence="1" type="ORF">LCGC14_0221400</name>
</gene>
<dbReference type="InterPro" id="IPR006141">
    <property type="entry name" value="Intein_N"/>
</dbReference>
<dbReference type="GO" id="GO:0016539">
    <property type="term" value="P:intein-mediated protein splicing"/>
    <property type="evidence" value="ECO:0007669"/>
    <property type="project" value="InterPro"/>
</dbReference>
<dbReference type="AlphaFoldDB" id="A0A0F9UUX4"/>
<dbReference type="EMBL" id="LAZR01000105">
    <property type="protein sequence ID" value="KKN91272.1"/>
    <property type="molecule type" value="Genomic_DNA"/>
</dbReference>
<name>A0A0F9UUX4_9ZZZZ</name>
<accession>A0A0F9UUX4</accession>
<evidence type="ECO:0008006" key="2">
    <source>
        <dbReference type="Google" id="ProtNLM"/>
    </source>
</evidence>
<dbReference type="SUPFAM" id="SSF56300">
    <property type="entry name" value="Metallo-dependent phosphatases"/>
    <property type="match status" value="1"/>
</dbReference>
<evidence type="ECO:0000313" key="1">
    <source>
        <dbReference type="EMBL" id="KKN91272.1"/>
    </source>
</evidence>
<reference evidence="1" key="1">
    <citation type="journal article" date="2015" name="Nature">
        <title>Complex archaea that bridge the gap between prokaryotes and eukaryotes.</title>
        <authorList>
            <person name="Spang A."/>
            <person name="Saw J.H."/>
            <person name="Jorgensen S.L."/>
            <person name="Zaremba-Niedzwiedzka K."/>
            <person name="Martijn J."/>
            <person name="Lind A.E."/>
            <person name="van Eijk R."/>
            <person name="Schleper C."/>
            <person name="Guy L."/>
            <person name="Ettema T.J."/>
        </authorList>
    </citation>
    <scope>NUCLEOTIDE SEQUENCE</scope>
</reference>
<protein>
    <recommendedName>
        <fullName evidence="2">Hint domain-containing protein</fullName>
    </recommendedName>
</protein>
<dbReference type="PROSITE" id="PS50817">
    <property type="entry name" value="INTEIN_N_TER"/>
    <property type="match status" value="1"/>
</dbReference>
<comment type="caution">
    <text evidence="1">The sequence shown here is derived from an EMBL/GenBank/DDBJ whole genome shotgun (WGS) entry which is preliminary data.</text>
</comment>
<dbReference type="InterPro" id="IPR029052">
    <property type="entry name" value="Metallo-depent_PP-like"/>
</dbReference>
<proteinExistence type="predicted"/>
<sequence>MAKEKPQLSEQMQEVIRLIRLHNRNGSSGVLREEVAEGLDISVWKARKLITQAETILAGTPKVGIDPSDPLFRSEVARRIKKQTTIVKIAGAMHSTEEEVSAVIDDMEERGYIILRRGNTVQLGKSVEHSPTGIVFENHFHDKPISFGVVADMHLCSKAERLDVLNAAYDEFARRGINTVLCPGNYIDGECRFNTHELLAHGIADQCQYAIDHWPSRPGIKTYFVDGDDHEGWFQQREGIEFGRYLMLEAQAQGRDDLVYMGYMEADFELKAPNGSAVIKVIHAGGGSSYAYSYASQKLAESFQGGEKPAVCIIGHYHKMEYCVSLDSEILTKNGWKKHNELTLKEEILGYNLETGLSEWTTLDSINVFPEKQLNYYSNAKFAVNCTPDHKWVWEQDGERFLASMSEVHPKWDNNRPMLIQTARAPDGPGLPQLKYQDLLEKETLVQQVIKMTSAERQAFLVGLMVGEGSRANSTISFAQNGGPVNDAFTLAAFLEGWAMGKPYIIQDSQTLRTGIFQKPHRDHRIRDALVKTTTETVWCPTTGLGTWVMRQNGQITITGNCFPRNVHCLQAGTMQDQTRFMRKRKLAAHVGFCIVTLQQDIGGSVTRFSPEFFPFWDRGYYLKRDGITERLQNGE</sequence>